<organism evidence="1 2">
    <name type="scientific">Aspergillus clavatus (strain ATCC 1007 / CBS 513.65 / DSM 816 / NCTC 3887 / NRRL 1 / QM 1276 / 107)</name>
    <dbReference type="NCBI Taxonomy" id="344612"/>
    <lineage>
        <taxon>Eukaryota</taxon>
        <taxon>Fungi</taxon>
        <taxon>Dikarya</taxon>
        <taxon>Ascomycota</taxon>
        <taxon>Pezizomycotina</taxon>
        <taxon>Eurotiomycetes</taxon>
        <taxon>Eurotiomycetidae</taxon>
        <taxon>Eurotiales</taxon>
        <taxon>Aspergillaceae</taxon>
        <taxon>Aspergillus</taxon>
        <taxon>Aspergillus subgen. Fumigati</taxon>
    </lineage>
</organism>
<dbReference type="HOGENOM" id="CLU_024072_1_0_1"/>
<dbReference type="Gene3D" id="2.130.10.10">
    <property type="entry name" value="YVTN repeat-like/Quinoprotein amine dehydrogenase"/>
    <property type="match status" value="2"/>
</dbReference>
<name>A1CNI0_ASPCL</name>
<dbReference type="GO" id="GO:0005815">
    <property type="term" value="C:microtubule organizing center"/>
    <property type="evidence" value="ECO:0007669"/>
    <property type="project" value="TreeGrafter"/>
</dbReference>
<dbReference type="SUPFAM" id="SSF50969">
    <property type="entry name" value="YVTN repeat-like/Quinoprotein amine dehydrogenase"/>
    <property type="match status" value="1"/>
</dbReference>
<keyword evidence="2" id="KW-1185">Reference proteome</keyword>
<proteinExistence type="predicted"/>
<dbReference type="PANTHER" id="PTHR16220:SF0">
    <property type="entry name" value="WD REPEAT-CONTAINING PROTEIN WRAP73"/>
    <property type="match status" value="1"/>
</dbReference>
<dbReference type="GO" id="GO:1990810">
    <property type="term" value="P:microtubule anchoring at mitotic spindle pole body"/>
    <property type="evidence" value="ECO:0007669"/>
    <property type="project" value="TreeGrafter"/>
</dbReference>
<reference evidence="1 2" key="1">
    <citation type="journal article" date="2008" name="PLoS Genet.">
        <title>Genomic islands in the pathogenic filamentous fungus Aspergillus fumigatus.</title>
        <authorList>
            <person name="Fedorova N.D."/>
            <person name="Khaldi N."/>
            <person name="Joardar V.S."/>
            <person name="Maiti R."/>
            <person name="Amedeo P."/>
            <person name="Anderson M.J."/>
            <person name="Crabtree J."/>
            <person name="Silva J.C."/>
            <person name="Badger J.H."/>
            <person name="Albarraq A."/>
            <person name="Angiuoli S."/>
            <person name="Bussey H."/>
            <person name="Bowyer P."/>
            <person name="Cotty P.J."/>
            <person name="Dyer P.S."/>
            <person name="Egan A."/>
            <person name="Galens K."/>
            <person name="Fraser-Liggett C.M."/>
            <person name="Haas B.J."/>
            <person name="Inman J.M."/>
            <person name="Kent R."/>
            <person name="Lemieux S."/>
            <person name="Malavazi I."/>
            <person name="Orvis J."/>
            <person name="Roemer T."/>
            <person name="Ronning C.M."/>
            <person name="Sundaram J.P."/>
            <person name="Sutton G."/>
            <person name="Turner G."/>
            <person name="Venter J.C."/>
            <person name="White O.R."/>
            <person name="Whitty B.R."/>
            <person name="Youngman P."/>
            <person name="Wolfe K.H."/>
            <person name="Goldman G.H."/>
            <person name="Wortman J.R."/>
            <person name="Jiang B."/>
            <person name="Denning D.W."/>
            <person name="Nierman W.C."/>
        </authorList>
    </citation>
    <scope>NUCLEOTIDE SEQUENCE [LARGE SCALE GENOMIC DNA]</scope>
    <source>
        <strain evidence="2">ATCC 1007 / CBS 513.65 / DSM 816 / NCTC 3887 / NRRL 1</strain>
    </source>
</reference>
<dbReference type="EMBL" id="DS027059">
    <property type="protein sequence ID" value="EAW07201.1"/>
    <property type="molecule type" value="Genomic_DNA"/>
</dbReference>
<evidence type="ECO:0000313" key="2">
    <source>
        <dbReference type="Proteomes" id="UP000006701"/>
    </source>
</evidence>
<protein>
    <submittedName>
        <fullName evidence="1">WD40 domain protein</fullName>
    </submittedName>
</protein>
<dbReference type="OrthoDB" id="308690at2759"/>
<dbReference type="RefSeq" id="XP_001268627.1">
    <property type="nucleotide sequence ID" value="XM_001268626.1"/>
</dbReference>
<dbReference type="STRING" id="344612.A1CNI0"/>
<accession>A1CNI0</accession>
<dbReference type="VEuPathDB" id="FungiDB:ACLA_019060"/>
<dbReference type="KEGG" id="act:ACLA_019060"/>
<dbReference type="InterPro" id="IPR052778">
    <property type="entry name" value="Centrosome-WD_assoc"/>
</dbReference>
<dbReference type="GeneID" id="4701819"/>
<sequence>MDSTGAGGKSSSLPIDLSEDGVYAAQLNGKHLTVHLNPLSSNFQEVQIVKLKDTPSRFLKFTRPSPANKSDAIEGQGEGVGRRLLCASDARILVWDLEPLQLHAEVENIEPGALTIDFGGDENEVIVFHSWNTKLTIHALDSGRSQVIKAPKFSHYNGFGYRPKTRQFAILLKPETSDLLTIHEFRSYELIKRVNLPTADAQGLKWSPDGKWIAVWDAASAGTKVLIYTADGHLFRTYNGLPEVDSVLDLGVRSIEWSPTTTHSGGSDSLAIGKIDGTIDILKTKTFSCSISLSHVYTIDEPSPNAWHERLSTADGRLGYAELPTSTAFSMISESSGPPRGSSIMTFSANGAFLSTVDQTRPNIVWIWDLQTTSSLVSTLVHEHPVRQVVWHPSRTELLITTANGAVPAVRHWSLDRPPSIVAVPLSRSENGKYDVRWVSLAQDDVSLVWLGTPEEYVLGHLSLEDENQQFVVLNAVSNRPSIGQGSNMSK</sequence>
<dbReference type="AlphaFoldDB" id="A1CNI0"/>
<evidence type="ECO:0000313" key="1">
    <source>
        <dbReference type="EMBL" id="EAW07201.1"/>
    </source>
</evidence>
<dbReference type="OMA" id="CWHLNGD"/>
<dbReference type="GO" id="GO:1990811">
    <property type="term" value="C:MWP complex"/>
    <property type="evidence" value="ECO:0007669"/>
    <property type="project" value="TreeGrafter"/>
</dbReference>
<dbReference type="InterPro" id="IPR011044">
    <property type="entry name" value="Quino_amine_DH_bsu"/>
</dbReference>
<dbReference type="Proteomes" id="UP000006701">
    <property type="component" value="Unassembled WGS sequence"/>
</dbReference>
<dbReference type="eggNOG" id="KOG4497">
    <property type="taxonomic scope" value="Eukaryota"/>
</dbReference>
<gene>
    <name evidence="1" type="ORF">ACLA_019060</name>
</gene>
<dbReference type="PANTHER" id="PTHR16220">
    <property type="entry name" value="WD REPEAT PROTEIN 8-RELATED"/>
    <property type="match status" value="1"/>
</dbReference>
<dbReference type="InterPro" id="IPR015943">
    <property type="entry name" value="WD40/YVTN_repeat-like_dom_sf"/>
</dbReference>